<keyword evidence="1" id="KW-0472">Membrane</keyword>
<feature type="transmembrane region" description="Helical" evidence="1">
    <location>
        <begin position="7"/>
        <end position="25"/>
    </location>
</feature>
<accession>E6WUF8</accession>
<dbReference type="eggNOG" id="ENOG5032W19">
    <property type="taxonomic scope" value="Bacteria"/>
</dbReference>
<name>E6WUF8_PSEUU</name>
<feature type="transmembrane region" description="Helical" evidence="1">
    <location>
        <begin position="101"/>
        <end position="117"/>
    </location>
</feature>
<sequence>MRKFGLVIRWLFGLFYLYVGVSWFVHKLIGKPWVTPPEPPLAKAITSAFSASGVVDPFIAAACLVGGALLLVQRTAPLGIAVLAPLVTGIFLFHVFLTGSVVWGSLHLGVLAVLAWLHRSAFRPLWSYSGEDPVR</sequence>
<keyword evidence="3" id="KW-1185">Reference proteome</keyword>
<organism evidence="2 3">
    <name type="scientific">Pseudoxanthomonas suwonensis (strain 11-1)</name>
    <dbReference type="NCBI Taxonomy" id="743721"/>
    <lineage>
        <taxon>Bacteria</taxon>
        <taxon>Pseudomonadati</taxon>
        <taxon>Pseudomonadota</taxon>
        <taxon>Gammaproteobacteria</taxon>
        <taxon>Lysobacterales</taxon>
        <taxon>Lysobacteraceae</taxon>
        <taxon>Pseudoxanthomonas</taxon>
    </lineage>
</organism>
<reference evidence="2 3" key="1">
    <citation type="submission" date="2011-01" db="EMBL/GenBank/DDBJ databases">
        <title>Complete sequence of Pseudoxanthomonas suwonensis 11-1.</title>
        <authorList>
            <consortium name="US DOE Joint Genome Institute"/>
            <person name="Lucas S."/>
            <person name="Copeland A."/>
            <person name="Lapidus A."/>
            <person name="Cheng J.-F."/>
            <person name="Goodwin L."/>
            <person name="Pitluck S."/>
            <person name="Teshima H."/>
            <person name="Detter J.C."/>
            <person name="Han C."/>
            <person name="Tapia R."/>
            <person name="Land M."/>
            <person name="Hauser L."/>
            <person name="Kyrpides N."/>
            <person name="Ivanova N."/>
            <person name="Ovchinnikova G."/>
            <person name="Siebers A.K."/>
            <person name="Allgaier M."/>
            <person name="Thelen M.P."/>
            <person name="Hugenholtz P."/>
            <person name="Gladden J."/>
            <person name="Woyke T."/>
        </authorList>
    </citation>
    <scope>NUCLEOTIDE SEQUENCE [LARGE SCALE GENOMIC DNA]</scope>
    <source>
        <strain evidence="3">11-1</strain>
    </source>
</reference>
<evidence type="ECO:0000313" key="2">
    <source>
        <dbReference type="EMBL" id="ADV27942.1"/>
    </source>
</evidence>
<dbReference type="AlphaFoldDB" id="E6WUF8"/>
<keyword evidence="1" id="KW-1133">Transmembrane helix</keyword>
<keyword evidence="1" id="KW-0812">Transmembrane</keyword>
<evidence type="ECO:0000256" key="1">
    <source>
        <dbReference type="SAM" id="Phobius"/>
    </source>
</evidence>
<dbReference type="RefSeq" id="WP_013535770.1">
    <property type="nucleotide sequence ID" value="NC_014924.1"/>
</dbReference>
<evidence type="ECO:0000313" key="3">
    <source>
        <dbReference type="Proteomes" id="UP000008632"/>
    </source>
</evidence>
<dbReference type="EMBL" id="CP002446">
    <property type="protein sequence ID" value="ADV27942.1"/>
    <property type="molecule type" value="Genomic_DNA"/>
</dbReference>
<dbReference type="STRING" id="743721.Psesu_2106"/>
<protein>
    <recommendedName>
        <fullName evidence="4">DoxX family protein</fullName>
    </recommendedName>
</protein>
<proteinExistence type="predicted"/>
<feature type="transmembrane region" description="Helical" evidence="1">
    <location>
        <begin position="78"/>
        <end position="95"/>
    </location>
</feature>
<dbReference type="OrthoDB" id="6038707at2"/>
<dbReference type="Proteomes" id="UP000008632">
    <property type="component" value="Chromosome"/>
</dbReference>
<feature type="transmembrane region" description="Helical" evidence="1">
    <location>
        <begin position="45"/>
        <end position="71"/>
    </location>
</feature>
<gene>
    <name evidence="2" type="ordered locus">Psesu_2106</name>
</gene>
<dbReference type="KEGG" id="psu:Psesu_2106"/>
<evidence type="ECO:0008006" key="4">
    <source>
        <dbReference type="Google" id="ProtNLM"/>
    </source>
</evidence>
<dbReference type="HOGENOM" id="CLU_1884050_0_0_6"/>